<dbReference type="EMBL" id="AKHW03002702">
    <property type="protein sequence ID" value="KYO37485.1"/>
    <property type="molecule type" value="Genomic_DNA"/>
</dbReference>
<name>A0A151NLX5_ALLMI</name>
<gene>
    <name evidence="2" type="ORF">Y1Q_0010572</name>
</gene>
<dbReference type="AlphaFoldDB" id="A0A151NLX5"/>
<evidence type="ECO:0000256" key="1">
    <source>
        <dbReference type="SAM" id="MobiDB-lite"/>
    </source>
</evidence>
<keyword evidence="3" id="KW-1185">Reference proteome</keyword>
<evidence type="ECO:0000313" key="2">
    <source>
        <dbReference type="EMBL" id="KYO37485.1"/>
    </source>
</evidence>
<feature type="compositionally biased region" description="Polar residues" evidence="1">
    <location>
        <begin position="69"/>
        <end position="83"/>
    </location>
</feature>
<reference evidence="2 3" key="1">
    <citation type="journal article" date="2012" name="Genome Biol.">
        <title>Sequencing three crocodilian genomes to illuminate the evolution of archosaurs and amniotes.</title>
        <authorList>
            <person name="St John J.A."/>
            <person name="Braun E.L."/>
            <person name="Isberg S.R."/>
            <person name="Miles L.G."/>
            <person name="Chong A.Y."/>
            <person name="Gongora J."/>
            <person name="Dalzell P."/>
            <person name="Moran C."/>
            <person name="Bed'hom B."/>
            <person name="Abzhanov A."/>
            <person name="Burgess S.C."/>
            <person name="Cooksey A.M."/>
            <person name="Castoe T.A."/>
            <person name="Crawford N.G."/>
            <person name="Densmore L.D."/>
            <person name="Drew J.C."/>
            <person name="Edwards S.V."/>
            <person name="Faircloth B.C."/>
            <person name="Fujita M.K."/>
            <person name="Greenwold M.J."/>
            <person name="Hoffmann F.G."/>
            <person name="Howard J.M."/>
            <person name="Iguchi T."/>
            <person name="Janes D.E."/>
            <person name="Khan S.Y."/>
            <person name="Kohno S."/>
            <person name="de Koning A.J."/>
            <person name="Lance S.L."/>
            <person name="McCarthy F.M."/>
            <person name="McCormack J.E."/>
            <person name="Merchant M.E."/>
            <person name="Peterson D.G."/>
            <person name="Pollock D.D."/>
            <person name="Pourmand N."/>
            <person name="Raney B.J."/>
            <person name="Roessler K.A."/>
            <person name="Sanford J.R."/>
            <person name="Sawyer R.H."/>
            <person name="Schmidt C.J."/>
            <person name="Triplett E.W."/>
            <person name="Tuberville T.D."/>
            <person name="Venegas-Anaya M."/>
            <person name="Howard J.T."/>
            <person name="Jarvis E.D."/>
            <person name="Guillette L.J.Jr."/>
            <person name="Glenn T.C."/>
            <person name="Green R.E."/>
            <person name="Ray D.A."/>
        </authorList>
    </citation>
    <scope>NUCLEOTIDE SEQUENCE [LARGE SCALE GENOMIC DNA]</scope>
    <source>
        <strain evidence="2">KSC_2009_1</strain>
    </source>
</reference>
<proteinExistence type="predicted"/>
<protein>
    <submittedName>
        <fullName evidence="2">Uncharacterized protein</fullName>
    </submittedName>
</protein>
<feature type="region of interest" description="Disordered" evidence="1">
    <location>
        <begin position="69"/>
        <end position="90"/>
    </location>
</feature>
<evidence type="ECO:0000313" key="3">
    <source>
        <dbReference type="Proteomes" id="UP000050525"/>
    </source>
</evidence>
<accession>A0A151NLX5</accession>
<comment type="caution">
    <text evidence="2">The sequence shown here is derived from an EMBL/GenBank/DDBJ whole genome shotgun (WGS) entry which is preliminary data.</text>
</comment>
<sequence length="204" mass="24029">MCSTFGLNGVKVVNKQAVDEWIQYWGDNGVKDRHNLVLRCVSWSQELPELQVWGSQQNKLILLTPPESMRTTPARSKTSSPPQGWTRAMDRNLVPNSTNQKWDQQNRRLEELEKALVRLHGIEKLGVLRRKMKSWSTALCSQGFWIEKEQIAEQYFLDREQEWEEEQKWLLQQRPRLGRTLQRIVPQDMVAVTWGIWWNETSGL</sequence>
<dbReference type="Proteomes" id="UP000050525">
    <property type="component" value="Unassembled WGS sequence"/>
</dbReference>
<organism evidence="2 3">
    <name type="scientific">Alligator mississippiensis</name>
    <name type="common">American alligator</name>
    <dbReference type="NCBI Taxonomy" id="8496"/>
    <lineage>
        <taxon>Eukaryota</taxon>
        <taxon>Metazoa</taxon>
        <taxon>Chordata</taxon>
        <taxon>Craniata</taxon>
        <taxon>Vertebrata</taxon>
        <taxon>Euteleostomi</taxon>
        <taxon>Archelosauria</taxon>
        <taxon>Archosauria</taxon>
        <taxon>Crocodylia</taxon>
        <taxon>Alligatoridae</taxon>
        <taxon>Alligatorinae</taxon>
        <taxon>Alligator</taxon>
    </lineage>
</organism>